<dbReference type="EMBL" id="CP139781">
    <property type="protein sequence ID" value="WRQ89601.1"/>
    <property type="molecule type" value="Genomic_DNA"/>
</dbReference>
<protein>
    <recommendedName>
        <fullName evidence="3">Alpha-L-rhamnosidase six-hairpin glycosidase domain-containing protein</fullName>
    </recommendedName>
</protein>
<proteinExistence type="predicted"/>
<gene>
    <name evidence="1" type="ORF">K1X11_009285</name>
</gene>
<dbReference type="Gene3D" id="1.50.10.10">
    <property type="match status" value="1"/>
</dbReference>
<dbReference type="InterPro" id="IPR008928">
    <property type="entry name" value="6-hairpin_glycosidase_sf"/>
</dbReference>
<organism evidence="1 2">
    <name type="scientific">Actomonas aquatica</name>
    <dbReference type="NCBI Taxonomy" id="2866162"/>
    <lineage>
        <taxon>Bacteria</taxon>
        <taxon>Pseudomonadati</taxon>
        <taxon>Verrucomicrobiota</taxon>
        <taxon>Opitutia</taxon>
        <taxon>Opitutales</taxon>
        <taxon>Opitutaceae</taxon>
        <taxon>Actomonas</taxon>
    </lineage>
</organism>
<dbReference type="SUPFAM" id="SSF48208">
    <property type="entry name" value="Six-hairpin glycosidases"/>
    <property type="match status" value="1"/>
</dbReference>
<dbReference type="Proteomes" id="UP000738431">
    <property type="component" value="Chromosome"/>
</dbReference>
<evidence type="ECO:0000313" key="2">
    <source>
        <dbReference type="Proteomes" id="UP000738431"/>
    </source>
</evidence>
<evidence type="ECO:0008006" key="3">
    <source>
        <dbReference type="Google" id="ProtNLM"/>
    </source>
</evidence>
<accession>A0ABZ1CDD3</accession>
<evidence type="ECO:0000313" key="1">
    <source>
        <dbReference type="EMBL" id="WRQ89601.1"/>
    </source>
</evidence>
<dbReference type="InterPro" id="IPR012341">
    <property type="entry name" value="6hp_glycosidase-like_sf"/>
</dbReference>
<reference evidence="1 2" key="1">
    <citation type="submission" date="2021-08" db="EMBL/GenBank/DDBJ databases">
        <authorList>
            <person name="Zhang D."/>
            <person name="Zhang A."/>
            <person name="Wang L."/>
        </authorList>
    </citation>
    <scope>NUCLEOTIDE SEQUENCE [LARGE SCALE GENOMIC DNA]</scope>
    <source>
        <strain evidence="1 2">WL0086</strain>
    </source>
</reference>
<keyword evidence="2" id="KW-1185">Reference proteome</keyword>
<reference evidence="1 2" key="2">
    <citation type="submission" date="2023-12" db="EMBL/GenBank/DDBJ databases">
        <title>Description of an unclassified Opitutus bacterium of Verrucomicrobiota.</title>
        <authorList>
            <person name="Zhang D.-F."/>
        </authorList>
    </citation>
    <scope>NUCLEOTIDE SEQUENCE [LARGE SCALE GENOMIC DNA]</scope>
    <source>
        <strain evidence="1 2">WL0086</strain>
    </source>
</reference>
<sequence length="805" mass="88988">MKEDLLKIVDLEPPMGDLSTGNRLDAGRSCWAGRTRGETDLPNKRIVHQRAVRLQGPTRLDRLGLRPAQGYHKCGSRLDLDWVVDVRLWARVKGKWTVVLERTGLPRPRGTNVRWFSLGKVVTDAALIEIRRCGIDGGWTPWNLMMGALVLEGERLCDLAPRCERRLEITEVNPNDGLPRGVEAEMRDGVVVYRTPHYEVGFRLDRPGWAHLGLGLEDPARRGDNLLFTSPVQCVQGLQWHAVGEAPRVAPSVRCDLKGTVAVRGADVTYEVEAGGQSYRLAWTVGRDGMTLRAKRTAKRSATAWHSAAWAIGWRNSVAPVHAVGHLVQEGQTGGLQLPAWVNAPGFGTWLFESSEGAVSLRSECRRADDLNLLELKLGETTDARGLAVLRPGTHEAVVTMRPLAAPKDRLGRGAPAVAKRALERTMFVAPTLRADGATLSNNGASMPCAISFETWTAVLPRLGLRDATHGGPDGSDLLGVSLERWLSDGPGYAAGVLSKNGHRYDAEDEYLMTGAAALRALGDYLSGAADATWYRRQRAAIRRKIEAARARDLDGDGLIESPHRTGVSGTGQWSTCWADVISFGWKCAWSNAVFYGALRSLVMGLRRWEETKLADELEAWADRLRANYRDMFWNDETGWLAGWRCRDGQLHDHAFPAVNGAAVQEGLLDADDARAAMTAMLAEMERVQMPDPAYGLPLALWPIPDEDLADIMQGYPKGYYQNCGRTHSQARRFVMGLYAAGLRRDGDRILKRLCVGFAEARVFGGNNSGVDWRTWQDERCGYEGLLTDQFSVLEAILWRWGRDA</sequence>
<dbReference type="RefSeq" id="WP_221029713.1">
    <property type="nucleotide sequence ID" value="NZ_CP139781.1"/>
</dbReference>
<name>A0ABZ1CDD3_9BACT</name>